<dbReference type="EMBL" id="BKCJ010004362">
    <property type="protein sequence ID" value="GEU60597.1"/>
    <property type="molecule type" value="Genomic_DNA"/>
</dbReference>
<sequence>MRTKPGLDTLSFDDLYNNLRVFERDIKGTTASSSSNTQNIAFVSSDNTSNTNDINDDDIEEMDLKWQVAMISMRIKKFHKRTGIKLWFDTKDPVGFDKTKVECFNCHKIGYFARDCKAKRNQDSRRRDVGYIGNKGRDNGRRPAYHNDSKALVTIDGEDINWSRHVEKDVQNYAMMAYSSSNSGSDNEIKSCSKTCEESYARLKKLYDEQRDKLGDASVEITTYNLALKKV</sequence>
<evidence type="ECO:0000259" key="2">
    <source>
        <dbReference type="PROSITE" id="PS50158"/>
    </source>
</evidence>
<reference evidence="3" key="1">
    <citation type="journal article" date="2019" name="Sci. Rep.">
        <title>Draft genome of Tanacetum cinerariifolium, the natural source of mosquito coil.</title>
        <authorList>
            <person name="Yamashiro T."/>
            <person name="Shiraishi A."/>
            <person name="Satake H."/>
            <person name="Nakayama K."/>
        </authorList>
    </citation>
    <scope>NUCLEOTIDE SEQUENCE</scope>
</reference>
<gene>
    <name evidence="3" type="ORF">Tci_032575</name>
</gene>
<organism evidence="3">
    <name type="scientific">Tanacetum cinerariifolium</name>
    <name type="common">Dalmatian daisy</name>
    <name type="synonym">Chrysanthemum cinerariifolium</name>
    <dbReference type="NCBI Taxonomy" id="118510"/>
    <lineage>
        <taxon>Eukaryota</taxon>
        <taxon>Viridiplantae</taxon>
        <taxon>Streptophyta</taxon>
        <taxon>Embryophyta</taxon>
        <taxon>Tracheophyta</taxon>
        <taxon>Spermatophyta</taxon>
        <taxon>Magnoliopsida</taxon>
        <taxon>eudicotyledons</taxon>
        <taxon>Gunneridae</taxon>
        <taxon>Pentapetalae</taxon>
        <taxon>asterids</taxon>
        <taxon>campanulids</taxon>
        <taxon>Asterales</taxon>
        <taxon>Asteraceae</taxon>
        <taxon>Asteroideae</taxon>
        <taxon>Anthemideae</taxon>
        <taxon>Anthemidinae</taxon>
        <taxon>Tanacetum</taxon>
    </lineage>
</organism>
<evidence type="ECO:0000313" key="3">
    <source>
        <dbReference type="EMBL" id="GEU60597.1"/>
    </source>
</evidence>
<dbReference type="GO" id="GO:0003676">
    <property type="term" value="F:nucleic acid binding"/>
    <property type="evidence" value="ECO:0007669"/>
    <property type="project" value="InterPro"/>
</dbReference>
<feature type="domain" description="CCHC-type" evidence="2">
    <location>
        <begin position="103"/>
        <end position="117"/>
    </location>
</feature>
<accession>A0A6L2LHV8</accession>
<dbReference type="GO" id="GO:0008270">
    <property type="term" value="F:zinc ion binding"/>
    <property type="evidence" value="ECO:0007669"/>
    <property type="project" value="UniProtKB-KW"/>
</dbReference>
<dbReference type="AlphaFoldDB" id="A0A6L2LHV8"/>
<dbReference type="Gene3D" id="4.10.60.10">
    <property type="entry name" value="Zinc finger, CCHC-type"/>
    <property type="match status" value="1"/>
</dbReference>
<protein>
    <recommendedName>
        <fullName evidence="2">CCHC-type domain-containing protein</fullName>
    </recommendedName>
</protein>
<evidence type="ECO:0000256" key="1">
    <source>
        <dbReference type="PROSITE-ProRule" id="PRU00047"/>
    </source>
</evidence>
<keyword evidence="1" id="KW-0862">Zinc</keyword>
<dbReference type="PROSITE" id="PS50158">
    <property type="entry name" value="ZF_CCHC"/>
    <property type="match status" value="1"/>
</dbReference>
<dbReference type="SUPFAM" id="SSF57756">
    <property type="entry name" value="Retrovirus zinc finger-like domains"/>
    <property type="match status" value="1"/>
</dbReference>
<keyword evidence="1" id="KW-0479">Metal-binding</keyword>
<dbReference type="InterPro" id="IPR001878">
    <property type="entry name" value="Znf_CCHC"/>
</dbReference>
<comment type="caution">
    <text evidence="3">The sequence shown here is derived from an EMBL/GenBank/DDBJ whole genome shotgun (WGS) entry which is preliminary data.</text>
</comment>
<dbReference type="InterPro" id="IPR036875">
    <property type="entry name" value="Znf_CCHC_sf"/>
</dbReference>
<name>A0A6L2LHV8_TANCI</name>
<keyword evidence="1" id="KW-0863">Zinc-finger</keyword>
<proteinExistence type="predicted"/>